<name>A0A934M3U9_9CLOT</name>
<comment type="caution">
    <text evidence="1">The sequence shown here is derived from an EMBL/GenBank/DDBJ whole genome shotgun (WGS) entry which is preliminary data.</text>
</comment>
<dbReference type="EMBL" id="JAEEGB010000013">
    <property type="protein sequence ID" value="MBI6873420.1"/>
    <property type="molecule type" value="Genomic_DNA"/>
</dbReference>
<organism evidence="1 2">
    <name type="scientific">Clostridium aciditolerans</name>
    <dbReference type="NCBI Taxonomy" id="339861"/>
    <lineage>
        <taxon>Bacteria</taxon>
        <taxon>Bacillati</taxon>
        <taxon>Bacillota</taxon>
        <taxon>Clostridia</taxon>
        <taxon>Eubacteriales</taxon>
        <taxon>Clostridiaceae</taxon>
        <taxon>Clostridium</taxon>
    </lineage>
</organism>
<dbReference type="Proteomes" id="UP000622687">
    <property type="component" value="Unassembled WGS sequence"/>
</dbReference>
<dbReference type="Gene3D" id="2.40.10.10">
    <property type="entry name" value="Trypsin-like serine proteases"/>
    <property type="match status" value="1"/>
</dbReference>
<dbReference type="SUPFAM" id="SSF52540">
    <property type="entry name" value="P-loop containing nucleoside triphosphate hydrolases"/>
    <property type="match status" value="1"/>
</dbReference>
<accession>A0A934M3U9</accession>
<evidence type="ECO:0000313" key="2">
    <source>
        <dbReference type="Proteomes" id="UP000622687"/>
    </source>
</evidence>
<proteinExistence type="predicted"/>
<evidence type="ECO:0000313" key="1">
    <source>
        <dbReference type="EMBL" id="MBI6873420.1"/>
    </source>
</evidence>
<dbReference type="SUPFAM" id="SSF50494">
    <property type="entry name" value="Trypsin-like serine proteases"/>
    <property type="match status" value="1"/>
</dbReference>
<dbReference type="RefSeq" id="WP_211142839.1">
    <property type="nucleotide sequence ID" value="NZ_JAEEGB010000013.1"/>
</dbReference>
<protein>
    <submittedName>
        <fullName evidence="1">Uncharacterized protein</fullName>
    </submittedName>
</protein>
<keyword evidence="2" id="KW-1185">Reference proteome</keyword>
<reference evidence="1" key="1">
    <citation type="submission" date="2020-12" db="EMBL/GenBank/DDBJ databases">
        <title>Clostridium thailandense sp. nov., a novel acetogenic bacterium isolated from peat land soil in Thailand.</title>
        <authorList>
            <person name="Chaikitkaew S."/>
            <person name="Birkeland N.K."/>
        </authorList>
    </citation>
    <scope>NUCLEOTIDE SEQUENCE</scope>
    <source>
        <strain evidence="1">DSM 17425</strain>
    </source>
</reference>
<dbReference type="InterPro" id="IPR027417">
    <property type="entry name" value="P-loop_NTPase"/>
</dbReference>
<dbReference type="InterPro" id="IPR009003">
    <property type="entry name" value="Peptidase_S1_PA"/>
</dbReference>
<sequence>MSNDITKAIVKITYNDKKSNRAVQGTGIIVSLPDAERDAILTVYHVIDEFDGNKEHIKIDTEYKEACEKNFTITEVLYDKSDVEDLDVAVIYIEKLKWFSKEDNMILPKDFSSSMNYDVKLAGFPSLIDKEGLDLSYLPINVIVENYKCPRIMLTLKQPFATRGYFEEEVAGMSGGPLYCEINDKIYLLGLTKKIPVNKDGEAFYYIFYVWHIKWYLDKIKELYECDISLSKEPVLQLKEDVDKLNGYSKFISDIIKDKIGGELQLPRDGLINDSEKKLRYNDVLFILGEPMVGKSVVTKLLANKLKADNLLFMFSAKRFNGKDIDEFLHNKNVKNRFEDILAFSKTKSDNYIIVDGLENAIDENRVRIIYDLISIVIRVNQGNGAASESKNQKWKLIFSCRTYQSNNILSNVKDELNRCKVKYDSISINALDKKDINEVISKFPILNNLSIHKNLEKIIWRPAILDIMTLPYKDIRIEDDNPDYSNEIGLIQWFGDKIIRLSEETYEGKGKPDKREQLLFKIIRKDARIESIMEMDSENEAMKGLLSDRILIKEGNELKFAHDVYEEWTIVTFFEKNPKLLSEIINDSNQRLFLVRPLSLLCCKALDIHKDINQWLLILKAIENTPNLLPIWKQGILVSLFNSADINRFFNDLFKLQENNLITLLIKTLRKFCAETQINNVMDKSHKTVITRPVDNQWIPVIESILNNRLKLTDENIYEFSFLAKEWIIYTLGQDGIRYNLSEFFFDYFLRFNYKFNDSESNKLYENIFEIILWSADIFPERIDSLFKCKMSNQLQDYIEKTIIDSAWVPIIKYIPKEASSILNKVIISNTEDNDFDINNYGIKQFNIKIASFQQGLFIELLRNSPIDGVSLINNIVNHATNIWMKQHVKRTNQGNPLPQIFYLNNVEKKVWGDEEVYCWHRYQFGVPKILTCSLMALEKWMNEQLQSGQDPKGLFHLVLDRNTSVAVISVCVSAACTNYEIAAEAILPIITNVAFIYLDYKRVKKIFGINEMNEFIVELDKGLYFKDLSDDEDFNILLELTNNTFPMWGIIKFLSWFIFEKSNNYLLEFVNKIDSDIPIFFEDDRHFIYNYRETVLECSLIKNAIKRDYKDLYPRKTAEMIMLEKFWHWSNIFLFKNKISEEYSLDSAIQYSKQLEKEDNLNYVPKGSDDESRPVLVADVLATFASALISWRWTWVTNNGLQNWCRQQILNAAKRPGRLEKHKDIITSDTNGSIELEMESGYEYVVTFSLPILVAKCPTDNELLDELLNLVGHYRIQIRQALFSNLKIFWIINQEIIWKCINQAIKFSIINFKDHNCIVKKVNKILFSKKRAQQVYKMKFSTYPLNPEYLYPVVFCLPIFEYVKLIKDKDWYEHFLCQMLLYTFNVYSKSNSLHISSRQEVECNNWEKNLYLAIGNYFIGCVDLKNSQLFNCIVENFNLHVQLIKNILEMTLRTINTIDEGLFKYIFLNNWIYIGEFILSIDIDSFQDSNKRNIMLEILNILLFNNSDYEIEIEIGNWIGGDHFIRFILLWCKKVGSLKECFLGLVLFLIKLGRNISFENKIECIYICINSLSDKRSLFEDSVKVHHLSKMFLDIWLVNKGVILSKSELCTKFIFIINNMAETGNDIAIKIQKELLSGDLSKR</sequence>
<dbReference type="InterPro" id="IPR043504">
    <property type="entry name" value="Peptidase_S1_PA_chymotrypsin"/>
</dbReference>
<gene>
    <name evidence="1" type="ORF">I6U51_11980</name>
</gene>